<dbReference type="Proteomes" id="UP000017148">
    <property type="component" value="Unassembled WGS sequence"/>
</dbReference>
<organism evidence="1 2">
    <name type="scientific">Chitinivibrio alkaliphilus ACht1</name>
    <dbReference type="NCBI Taxonomy" id="1313304"/>
    <lineage>
        <taxon>Bacteria</taxon>
        <taxon>Pseudomonadati</taxon>
        <taxon>Fibrobacterota</taxon>
        <taxon>Chitinivibrionia</taxon>
        <taxon>Chitinivibrionales</taxon>
        <taxon>Chitinivibrionaceae</taxon>
        <taxon>Chitinivibrio</taxon>
    </lineage>
</organism>
<comment type="caution">
    <text evidence="1">The sequence shown here is derived from an EMBL/GenBank/DDBJ whole genome shotgun (WGS) entry which is preliminary data.</text>
</comment>
<dbReference type="AlphaFoldDB" id="U7D7C1"/>
<evidence type="ECO:0000313" key="1">
    <source>
        <dbReference type="EMBL" id="ERP30997.1"/>
    </source>
</evidence>
<gene>
    <name evidence="1" type="ORF">CALK_2134</name>
</gene>
<dbReference type="STRING" id="1313304.CALK_2134"/>
<sequence length="65" mass="7738">MKGTFLTLNPKAKIYEELKTQQLKWWTVLREDNELYIEIHQDDLMADWELAVNGEKTFPIKGLDQ</sequence>
<name>U7D7C1_9BACT</name>
<dbReference type="RefSeq" id="WP_034637781.1">
    <property type="nucleotide sequence ID" value="NZ_ASJR01000023.1"/>
</dbReference>
<dbReference type="EMBL" id="ASJR01000023">
    <property type="protein sequence ID" value="ERP30997.1"/>
    <property type="molecule type" value="Genomic_DNA"/>
</dbReference>
<keyword evidence="2" id="KW-1185">Reference proteome</keyword>
<evidence type="ECO:0000313" key="2">
    <source>
        <dbReference type="Proteomes" id="UP000017148"/>
    </source>
</evidence>
<accession>U7D7C1</accession>
<reference evidence="1 2" key="1">
    <citation type="journal article" date="2013" name="Environ. Microbiol.">
        <title>Genome analysis of Chitinivibrio alkaliphilus gen. nov., sp. nov., a novel extremely haloalkaliphilic anaerobic chitinolytic bacterium from the candidate phylum Termite Group 3.</title>
        <authorList>
            <person name="Sorokin D.Y."/>
            <person name="Gumerov V.M."/>
            <person name="Rakitin A.L."/>
            <person name="Beletsky A.V."/>
            <person name="Damste J.S."/>
            <person name="Muyzer G."/>
            <person name="Mardanov A.V."/>
            <person name="Ravin N.V."/>
        </authorList>
    </citation>
    <scope>NUCLEOTIDE SEQUENCE [LARGE SCALE GENOMIC DNA]</scope>
    <source>
        <strain evidence="1 2">ACht1</strain>
    </source>
</reference>
<dbReference type="OrthoDB" id="122670at2"/>
<proteinExistence type="predicted"/>
<protein>
    <submittedName>
        <fullName evidence="1">Uncharacterized protein</fullName>
    </submittedName>
</protein>